<evidence type="ECO:0000256" key="7">
    <source>
        <dbReference type="ARBA" id="ARBA00022676"/>
    </source>
</evidence>
<evidence type="ECO:0000256" key="12">
    <source>
        <dbReference type="ARBA" id="ARBA00033102"/>
    </source>
</evidence>
<dbReference type="Gene3D" id="3.90.1170.20">
    <property type="entry name" value="Quinolinate phosphoribosyl transferase, N-terminal domain"/>
    <property type="match status" value="1"/>
</dbReference>
<evidence type="ECO:0000256" key="5">
    <source>
        <dbReference type="ARBA" id="ARBA00011944"/>
    </source>
</evidence>
<evidence type="ECO:0000256" key="3">
    <source>
        <dbReference type="ARBA" id="ARBA00009400"/>
    </source>
</evidence>
<dbReference type="Gene3D" id="1.20.120.530">
    <property type="entry name" value="GntR ligand-binding domain-like"/>
    <property type="match status" value="1"/>
</dbReference>
<keyword evidence="11" id="KW-0804">Transcription</keyword>
<evidence type="ECO:0000259" key="16">
    <source>
        <dbReference type="Pfam" id="PF02749"/>
    </source>
</evidence>
<dbReference type="KEGG" id="tpx:Turpa_2923"/>
<dbReference type="STRING" id="869212.Turpa_2923"/>
<dbReference type="GO" id="GO:0005737">
    <property type="term" value="C:cytoplasm"/>
    <property type="evidence" value="ECO:0007669"/>
    <property type="project" value="TreeGrafter"/>
</dbReference>
<dbReference type="FunFam" id="3.20.20.70:FF:000030">
    <property type="entry name" value="Nicotinate-nucleotide pyrophosphorylase, carboxylating"/>
    <property type="match status" value="1"/>
</dbReference>
<dbReference type="InterPro" id="IPR008920">
    <property type="entry name" value="TF_FadR/GntR_C"/>
</dbReference>
<dbReference type="CDD" id="cd01572">
    <property type="entry name" value="QPRTase"/>
    <property type="match status" value="1"/>
</dbReference>
<comment type="pathway">
    <text evidence="2">Cofactor biosynthesis; NAD(+) biosynthesis; nicotinate D-ribonucleotide from quinolinate: step 1/1.</text>
</comment>
<keyword evidence="8 17" id="KW-0808">Transferase</keyword>
<dbReference type="Pfam" id="PF01729">
    <property type="entry name" value="QRPTase_C"/>
    <property type="match status" value="1"/>
</dbReference>
<dbReference type="OrthoDB" id="9782546at2"/>
<dbReference type="GO" id="GO:0034213">
    <property type="term" value="P:quinolinate catabolic process"/>
    <property type="evidence" value="ECO:0007669"/>
    <property type="project" value="TreeGrafter"/>
</dbReference>
<dbReference type="InterPro" id="IPR004393">
    <property type="entry name" value="NadC"/>
</dbReference>
<dbReference type="EC" id="2.4.2.19" evidence="5"/>
<dbReference type="SUPFAM" id="SSF48008">
    <property type="entry name" value="GntR ligand-binding domain-like"/>
    <property type="match status" value="1"/>
</dbReference>
<dbReference type="Gene3D" id="3.20.20.70">
    <property type="entry name" value="Aldolase class I"/>
    <property type="match status" value="1"/>
</dbReference>
<evidence type="ECO:0000313" key="18">
    <source>
        <dbReference type="Proteomes" id="UP000006048"/>
    </source>
</evidence>
<dbReference type="PATRIC" id="fig|869212.3.peg.2945"/>
<dbReference type="InterPro" id="IPR037128">
    <property type="entry name" value="Quinolinate_PRibosylTase_N_sf"/>
</dbReference>
<keyword evidence="7 17" id="KW-0328">Glycosyltransferase</keyword>
<keyword evidence="9" id="KW-0805">Transcription regulation</keyword>
<evidence type="ECO:0000256" key="8">
    <source>
        <dbReference type="ARBA" id="ARBA00022679"/>
    </source>
</evidence>
<evidence type="ECO:0000256" key="9">
    <source>
        <dbReference type="ARBA" id="ARBA00023015"/>
    </source>
</evidence>
<dbReference type="GO" id="GO:0004514">
    <property type="term" value="F:nicotinate-nucleotide diphosphorylase (carboxylating) activity"/>
    <property type="evidence" value="ECO:0007669"/>
    <property type="project" value="UniProtKB-EC"/>
</dbReference>
<dbReference type="EMBL" id="CP002959">
    <property type="protein sequence ID" value="AFM13562.1"/>
    <property type="molecule type" value="Genomic_DNA"/>
</dbReference>
<evidence type="ECO:0000313" key="17">
    <source>
        <dbReference type="EMBL" id="AFM13562.1"/>
    </source>
</evidence>
<comment type="catalytic activity">
    <reaction evidence="13">
        <text>nicotinate beta-D-ribonucleotide + CO2 + diphosphate = quinolinate + 5-phospho-alpha-D-ribose 1-diphosphate + 2 H(+)</text>
        <dbReference type="Rhea" id="RHEA:12733"/>
        <dbReference type="ChEBI" id="CHEBI:15378"/>
        <dbReference type="ChEBI" id="CHEBI:16526"/>
        <dbReference type="ChEBI" id="CHEBI:29959"/>
        <dbReference type="ChEBI" id="CHEBI:33019"/>
        <dbReference type="ChEBI" id="CHEBI:57502"/>
        <dbReference type="ChEBI" id="CHEBI:58017"/>
        <dbReference type="EC" id="2.4.2.19"/>
    </reaction>
</comment>
<feature type="domain" description="Quinolinate phosphoribosyl transferase C-terminal" evidence="15">
    <location>
        <begin position="379"/>
        <end position="550"/>
    </location>
</feature>
<accession>I4B8F5</accession>
<dbReference type="PANTHER" id="PTHR32179">
    <property type="entry name" value="NICOTINATE-NUCLEOTIDE PYROPHOSPHORYLASE [CARBOXYLATING]"/>
    <property type="match status" value="1"/>
</dbReference>
<dbReference type="InterPro" id="IPR036068">
    <property type="entry name" value="Nicotinate_pribotase-like_C"/>
</dbReference>
<dbReference type="Pfam" id="PF02749">
    <property type="entry name" value="QRPTase_N"/>
    <property type="match status" value="1"/>
</dbReference>
<evidence type="ECO:0000259" key="15">
    <source>
        <dbReference type="Pfam" id="PF01729"/>
    </source>
</evidence>
<dbReference type="SUPFAM" id="SSF51690">
    <property type="entry name" value="Nicotinate/Quinolinate PRTase C-terminal domain-like"/>
    <property type="match status" value="1"/>
</dbReference>
<dbReference type="AlphaFoldDB" id="I4B8F5"/>
<feature type="domain" description="Quinolinate phosphoribosyl transferase N-terminal" evidence="16">
    <location>
        <begin position="292"/>
        <end position="377"/>
    </location>
</feature>
<keyword evidence="6" id="KW-0662">Pyridine nucleotide biosynthesis</keyword>
<evidence type="ECO:0000256" key="13">
    <source>
        <dbReference type="ARBA" id="ARBA00047445"/>
    </source>
</evidence>
<evidence type="ECO:0000256" key="6">
    <source>
        <dbReference type="ARBA" id="ARBA00022642"/>
    </source>
</evidence>
<gene>
    <name evidence="17" type="ordered locus">Turpa_2923</name>
</gene>
<dbReference type="SUPFAM" id="SSF54675">
    <property type="entry name" value="Nicotinate/Quinolinate PRTase N-terminal domain-like"/>
    <property type="match status" value="1"/>
</dbReference>
<dbReference type="InterPro" id="IPR022412">
    <property type="entry name" value="Quinolinate_PRibosylTrfase_N"/>
</dbReference>
<dbReference type="GO" id="GO:0009435">
    <property type="term" value="P:NAD+ biosynthetic process"/>
    <property type="evidence" value="ECO:0007669"/>
    <property type="project" value="UniProtKB-UniPathway"/>
</dbReference>
<dbReference type="UniPathway" id="UPA00253">
    <property type="reaction ID" value="UER00331"/>
</dbReference>
<comment type="function">
    <text evidence="1">Involved in the catabolism of quinolinic acid (QA).</text>
</comment>
<proteinExistence type="inferred from homology"/>
<organism evidence="17 18">
    <name type="scientific">Turneriella parva (strain ATCC BAA-1111 / DSM 21527 / NCTC 11395 / H)</name>
    <name type="common">Leptospira parva</name>
    <dbReference type="NCBI Taxonomy" id="869212"/>
    <lineage>
        <taxon>Bacteria</taxon>
        <taxon>Pseudomonadati</taxon>
        <taxon>Spirochaetota</taxon>
        <taxon>Spirochaetia</taxon>
        <taxon>Leptospirales</taxon>
        <taxon>Leptospiraceae</taxon>
        <taxon>Turneriella</taxon>
    </lineage>
</organism>
<reference evidence="17 18" key="1">
    <citation type="submission" date="2012-06" db="EMBL/GenBank/DDBJ databases">
        <title>The complete chromosome of genome of Turneriella parva DSM 21527.</title>
        <authorList>
            <consortium name="US DOE Joint Genome Institute (JGI-PGF)"/>
            <person name="Lucas S."/>
            <person name="Han J."/>
            <person name="Lapidus A."/>
            <person name="Bruce D."/>
            <person name="Goodwin L."/>
            <person name="Pitluck S."/>
            <person name="Peters L."/>
            <person name="Kyrpides N."/>
            <person name="Mavromatis K."/>
            <person name="Ivanova N."/>
            <person name="Mikhailova N."/>
            <person name="Chertkov O."/>
            <person name="Detter J.C."/>
            <person name="Tapia R."/>
            <person name="Han C."/>
            <person name="Land M."/>
            <person name="Hauser L."/>
            <person name="Markowitz V."/>
            <person name="Cheng J.-F."/>
            <person name="Hugenholtz P."/>
            <person name="Woyke T."/>
            <person name="Wu D."/>
            <person name="Gronow S."/>
            <person name="Wellnitz S."/>
            <person name="Brambilla E."/>
            <person name="Klenk H.-P."/>
            <person name="Eisen J.A."/>
        </authorList>
    </citation>
    <scope>NUCLEOTIDE SEQUENCE [LARGE SCALE GENOMIC DNA]</scope>
    <source>
        <strain evidence="18">ATCC BAA-1111 / DSM 21527 / NCTC 11395 / H</strain>
    </source>
</reference>
<dbReference type="GO" id="GO:0003677">
    <property type="term" value="F:DNA binding"/>
    <property type="evidence" value="ECO:0007669"/>
    <property type="project" value="UniProtKB-KW"/>
</dbReference>
<comment type="similarity">
    <text evidence="3">Belongs to the NadC/ModD family.</text>
</comment>
<dbReference type="Proteomes" id="UP000006048">
    <property type="component" value="Chromosome"/>
</dbReference>
<dbReference type="RefSeq" id="WP_014804064.1">
    <property type="nucleotide sequence ID" value="NC_018020.1"/>
</dbReference>
<evidence type="ECO:0000256" key="2">
    <source>
        <dbReference type="ARBA" id="ARBA00004893"/>
    </source>
</evidence>
<protein>
    <recommendedName>
        <fullName evidence="14">Probable nicotinate-nucleotide pyrophosphorylase [carboxylating]</fullName>
        <ecNumber evidence="5">2.4.2.19</ecNumber>
    </recommendedName>
    <alternativeName>
        <fullName evidence="12">Quinolinate phosphoribosyltransferase [decarboxylating]</fullName>
    </alternativeName>
</protein>
<keyword evidence="18" id="KW-1185">Reference proteome</keyword>
<dbReference type="InterPro" id="IPR027277">
    <property type="entry name" value="NadC/ModD"/>
</dbReference>
<keyword evidence="10" id="KW-0238">DNA-binding</keyword>
<sequence length="553" mass="61936">MATKTPGGEKRKGRILPLFAGLRRRRAEPDATVQQTGTQLFRQMVSYVRDRAKERHIGWSLIPALVTLRIVATENLRAIRTAFENGISAEKPVHPDLLAEFLEMRRYFTAAVVYKAAENWKPQHAERKQARVIDDLLDDLQFLSENNAWDWVSFHETEFEFFLQIANMSRFTTARFVLNRIRRDYLDSVLAYNKNFWNMQNAVGVYRTVLKLIREGRPAEAEGEILQFFTQNDLAIVQYYTSQVSAKGFEITPQQYRETDRPVYASPMAELSETEIARVVRNALAEDKASADITTQAIFAAPARAGGRIFVKSDCVVCGVNVALQTFRYFDQGMQFQVEAADGDTLKAGATVLRLNGDIRAILRGERVALNFLAFMSSIATRTNRVQLNASQYGVRVLDTRKTVPMLRSVSKYSVVKGGGLNHRHDLSEMGLIKDNHIAQAGSVTAAILAFKRHAPFTPLEVEVDTLAQLAEALPLKPEMVLLDNMDNATMAEAMKMIRAANLTNGTKITAEASGGFTLDNLDRLKNTGVDYVSLGSITNVIEPPDFSLEILD</sequence>
<dbReference type="PANTHER" id="PTHR32179:SF3">
    <property type="entry name" value="NICOTINATE-NUCLEOTIDE PYROPHOSPHORYLASE [CARBOXYLATING]"/>
    <property type="match status" value="1"/>
</dbReference>
<evidence type="ECO:0000256" key="14">
    <source>
        <dbReference type="ARBA" id="ARBA00069173"/>
    </source>
</evidence>
<evidence type="ECO:0000256" key="1">
    <source>
        <dbReference type="ARBA" id="ARBA00003237"/>
    </source>
</evidence>
<evidence type="ECO:0000256" key="10">
    <source>
        <dbReference type="ARBA" id="ARBA00023125"/>
    </source>
</evidence>
<comment type="subunit">
    <text evidence="4">Hexamer formed by 3 homodimers.</text>
</comment>
<evidence type="ECO:0000256" key="11">
    <source>
        <dbReference type="ARBA" id="ARBA00023163"/>
    </source>
</evidence>
<dbReference type="NCBIfam" id="TIGR00078">
    <property type="entry name" value="nadC"/>
    <property type="match status" value="1"/>
</dbReference>
<dbReference type="InterPro" id="IPR013785">
    <property type="entry name" value="Aldolase_TIM"/>
</dbReference>
<dbReference type="HOGENOM" id="CLU_492534_0_0_12"/>
<dbReference type="InterPro" id="IPR002638">
    <property type="entry name" value="Quinolinate_PRibosylTrfase_C"/>
</dbReference>
<name>I4B8F5_TURPD</name>
<dbReference type="FunFam" id="3.90.1170.20:FF:000001">
    <property type="entry name" value="Nicotinate-nucleotide diphosphorylase (Carboxylating)"/>
    <property type="match status" value="1"/>
</dbReference>
<evidence type="ECO:0000256" key="4">
    <source>
        <dbReference type="ARBA" id="ARBA00011218"/>
    </source>
</evidence>